<feature type="domain" description="RING-type" evidence="7">
    <location>
        <begin position="560"/>
        <end position="606"/>
    </location>
</feature>
<dbReference type="SMART" id="SM01017">
    <property type="entry name" value="Arrestin_C"/>
    <property type="match status" value="1"/>
</dbReference>
<feature type="transmembrane region" description="Helical" evidence="6">
    <location>
        <begin position="449"/>
        <end position="467"/>
    </location>
</feature>
<dbReference type="InterPro" id="IPR013083">
    <property type="entry name" value="Znf_RING/FYVE/PHD"/>
</dbReference>
<dbReference type="InterPro" id="IPR001841">
    <property type="entry name" value="Znf_RING"/>
</dbReference>
<evidence type="ECO:0000313" key="8">
    <source>
        <dbReference type="EMBL" id="KAK0414685.1"/>
    </source>
</evidence>
<name>A0AA39HYX3_9BILA</name>
<dbReference type="Gene3D" id="2.60.40.640">
    <property type="match status" value="2"/>
</dbReference>
<keyword evidence="6" id="KW-0472">Membrane</keyword>
<dbReference type="InterPro" id="IPR014752">
    <property type="entry name" value="Arrestin-like_C"/>
</dbReference>
<gene>
    <name evidence="8" type="ORF">QR680_011569</name>
</gene>
<dbReference type="GO" id="GO:0005737">
    <property type="term" value="C:cytoplasm"/>
    <property type="evidence" value="ECO:0007669"/>
    <property type="project" value="TreeGrafter"/>
</dbReference>
<dbReference type="GO" id="GO:0008270">
    <property type="term" value="F:zinc ion binding"/>
    <property type="evidence" value="ECO:0007669"/>
    <property type="project" value="UniProtKB-KW"/>
</dbReference>
<protein>
    <recommendedName>
        <fullName evidence="7">RING-type domain-containing protein</fullName>
    </recommendedName>
</protein>
<accession>A0AA39HYX3</accession>
<evidence type="ECO:0000256" key="4">
    <source>
        <dbReference type="ARBA" id="ARBA00022833"/>
    </source>
</evidence>
<dbReference type="Pfam" id="PF02752">
    <property type="entry name" value="Arrestin_C"/>
    <property type="match status" value="1"/>
</dbReference>
<evidence type="ECO:0000259" key="7">
    <source>
        <dbReference type="PROSITE" id="PS50089"/>
    </source>
</evidence>
<dbReference type="InterPro" id="IPR011022">
    <property type="entry name" value="Arrestin_C-like"/>
</dbReference>
<keyword evidence="6" id="KW-0812">Transmembrane</keyword>
<dbReference type="GO" id="GO:0015031">
    <property type="term" value="P:protein transport"/>
    <property type="evidence" value="ECO:0007669"/>
    <property type="project" value="TreeGrafter"/>
</dbReference>
<dbReference type="EMBL" id="JAUCMV010000002">
    <property type="protein sequence ID" value="KAK0414685.1"/>
    <property type="molecule type" value="Genomic_DNA"/>
</dbReference>
<keyword evidence="2" id="KW-0479">Metal-binding</keyword>
<dbReference type="Proteomes" id="UP001175271">
    <property type="component" value="Unassembled WGS sequence"/>
</dbReference>
<dbReference type="PROSITE" id="PS00518">
    <property type="entry name" value="ZF_RING_1"/>
    <property type="match status" value="1"/>
</dbReference>
<dbReference type="Pfam" id="PF13923">
    <property type="entry name" value="zf-C3HC4_2"/>
    <property type="match status" value="1"/>
</dbReference>
<dbReference type="InterPro" id="IPR050357">
    <property type="entry name" value="Arrestin_domain-protein"/>
</dbReference>
<keyword evidence="4" id="KW-0862">Zinc</keyword>
<dbReference type="PROSITE" id="PS50089">
    <property type="entry name" value="ZF_RING_2"/>
    <property type="match status" value="1"/>
</dbReference>
<dbReference type="InterPro" id="IPR017907">
    <property type="entry name" value="Znf_RING_CS"/>
</dbReference>
<keyword evidence="3 5" id="KW-0863">Zinc-finger</keyword>
<evidence type="ECO:0000256" key="2">
    <source>
        <dbReference type="ARBA" id="ARBA00022723"/>
    </source>
</evidence>
<evidence type="ECO:0000313" key="9">
    <source>
        <dbReference type="Proteomes" id="UP001175271"/>
    </source>
</evidence>
<evidence type="ECO:0000256" key="6">
    <source>
        <dbReference type="SAM" id="Phobius"/>
    </source>
</evidence>
<reference evidence="8" key="1">
    <citation type="submission" date="2023-06" db="EMBL/GenBank/DDBJ databases">
        <title>Genomic analysis of the entomopathogenic nematode Steinernema hermaphroditum.</title>
        <authorList>
            <person name="Schwarz E.M."/>
            <person name="Heppert J.K."/>
            <person name="Baniya A."/>
            <person name="Schwartz H.T."/>
            <person name="Tan C.-H."/>
            <person name="Antoshechkin I."/>
            <person name="Sternberg P.W."/>
            <person name="Goodrich-Blair H."/>
            <person name="Dillman A.R."/>
        </authorList>
    </citation>
    <scope>NUCLEOTIDE SEQUENCE</scope>
    <source>
        <strain evidence="8">PS9179</strain>
        <tissue evidence="8">Whole animal</tissue>
    </source>
</reference>
<dbReference type="Pfam" id="PF00339">
    <property type="entry name" value="Arrestin_N"/>
    <property type="match status" value="1"/>
</dbReference>
<keyword evidence="9" id="KW-1185">Reference proteome</keyword>
<sequence>MVKLDKFEIEFNNSEHAYFAGQEISGRVVIELSEPKKVNEILLELKGRARTYWTKHSGKSRSHCSHSEPYFCEQFNTNYTQKFAVSSEKEDKKKKGVKQERVLPEGRHEVPFSYTLPKTLPSSFEGDYGYIRYTCRATCERPWDFDIVTKKAFTVIGIEDINEDPKACQPASASDSNSSIKFCCRKNGNVITELAVERTGYTPGEVVRIKGKITNQSSRTLKNSTLRLRQHVCYKAKTFAGTEHVKNASKVVYSKTLGEVAAHQSLSLDHETISVPALPPRLSSCHIIDVRYTIDAQADGSNVVSVPLIVGTIPLLADLVMFKGRPKAANGQTNGTDLDQGAQIQPVPQVTITDESGQTTVSDEHHDELSAEVEAAALSKKRVRMPSSILSELYPTLPSPYYKESHFGPVDISDEREQTHYGDTKIVNEGEFILYPTPAYALFNRILNGFLYCNLVVGLLILYISIFRVRFRRVDEWFTMAPITRSVSRAAQRSVSQSPGLIRKVRAPKRKKTPIARSPVIELIDLTQEVDEMASPSKTTQAIEKELEAYKTATKEILCCSVCLDIFYRPIICSPCGHRFCSSCLHRVIERPRDRKKAHIGCPQCRTSITVITKDPMTEQLIEKFQKTFPEFKLDPEECRRRDGGDFLHQKIRHNATIRVTIEPTYRVTFCCF</sequence>
<evidence type="ECO:0000256" key="3">
    <source>
        <dbReference type="ARBA" id="ARBA00022771"/>
    </source>
</evidence>
<dbReference type="PANTHER" id="PTHR11188">
    <property type="entry name" value="ARRESTIN DOMAIN CONTAINING PROTEIN"/>
    <property type="match status" value="1"/>
</dbReference>
<dbReference type="SMART" id="SM00184">
    <property type="entry name" value="RING"/>
    <property type="match status" value="1"/>
</dbReference>
<dbReference type="AlphaFoldDB" id="A0AA39HYX3"/>
<dbReference type="SUPFAM" id="SSF81296">
    <property type="entry name" value="E set domains"/>
    <property type="match status" value="2"/>
</dbReference>
<dbReference type="Gene3D" id="3.30.40.10">
    <property type="entry name" value="Zinc/RING finger domain, C3HC4 (zinc finger)"/>
    <property type="match status" value="1"/>
</dbReference>
<dbReference type="InterPro" id="IPR011021">
    <property type="entry name" value="Arrestin-like_N"/>
</dbReference>
<dbReference type="InterPro" id="IPR014756">
    <property type="entry name" value="Ig_E-set"/>
</dbReference>
<organism evidence="8 9">
    <name type="scientific">Steinernema hermaphroditum</name>
    <dbReference type="NCBI Taxonomy" id="289476"/>
    <lineage>
        <taxon>Eukaryota</taxon>
        <taxon>Metazoa</taxon>
        <taxon>Ecdysozoa</taxon>
        <taxon>Nematoda</taxon>
        <taxon>Chromadorea</taxon>
        <taxon>Rhabditida</taxon>
        <taxon>Tylenchina</taxon>
        <taxon>Panagrolaimomorpha</taxon>
        <taxon>Strongyloidoidea</taxon>
        <taxon>Steinernematidae</taxon>
        <taxon>Steinernema</taxon>
    </lineage>
</organism>
<dbReference type="SUPFAM" id="SSF57850">
    <property type="entry name" value="RING/U-box"/>
    <property type="match status" value="1"/>
</dbReference>
<keyword evidence="6" id="KW-1133">Transmembrane helix</keyword>
<evidence type="ECO:0000256" key="5">
    <source>
        <dbReference type="PROSITE-ProRule" id="PRU00175"/>
    </source>
</evidence>
<proteinExistence type="inferred from homology"/>
<comment type="caution">
    <text evidence="8">The sequence shown here is derived from an EMBL/GenBank/DDBJ whole genome shotgun (WGS) entry which is preliminary data.</text>
</comment>
<evidence type="ECO:0000256" key="1">
    <source>
        <dbReference type="ARBA" id="ARBA00005298"/>
    </source>
</evidence>
<dbReference type="PANTHER" id="PTHR11188:SF176">
    <property type="entry name" value="ARRESTIN DOMAIN-CONTAINING PROTEIN 1"/>
    <property type="match status" value="1"/>
</dbReference>
<comment type="similarity">
    <text evidence="1">Belongs to the arrestin family.</text>
</comment>